<dbReference type="GO" id="GO:0000155">
    <property type="term" value="F:phosphorelay sensor kinase activity"/>
    <property type="evidence" value="ECO:0007669"/>
    <property type="project" value="InterPro"/>
</dbReference>
<dbReference type="Proteomes" id="UP000320672">
    <property type="component" value="Chromosome"/>
</dbReference>
<feature type="modified residue" description="4-aspartylphosphate" evidence="5">
    <location>
        <position position="1963"/>
    </location>
</feature>
<dbReference type="CDD" id="cd00082">
    <property type="entry name" value="HisKA"/>
    <property type="match status" value="1"/>
</dbReference>
<accession>A0A517MG02</accession>
<organism evidence="10 11">
    <name type="scientific">Roseimaritima multifibrata</name>
    <dbReference type="NCBI Taxonomy" id="1930274"/>
    <lineage>
        <taxon>Bacteria</taxon>
        <taxon>Pseudomonadati</taxon>
        <taxon>Planctomycetota</taxon>
        <taxon>Planctomycetia</taxon>
        <taxon>Pirellulales</taxon>
        <taxon>Pirellulaceae</taxon>
        <taxon>Roseimaritima</taxon>
    </lineage>
</organism>
<evidence type="ECO:0000256" key="6">
    <source>
        <dbReference type="SAM" id="MobiDB-lite"/>
    </source>
</evidence>
<keyword evidence="11" id="KW-1185">Reference proteome</keyword>
<feature type="region of interest" description="Disordered" evidence="6">
    <location>
        <begin position="50"/>
        <end position="89"/>
    </location>
</feature>
<dbReference type="Gene3D" id="1.10.287.130">
    <property type="match status" value="1"/>
</dbReference>
<evidence type="ECO:0000313" key="11">
    <source>
        <dbReference type="Proteomes" id="UP000320672"/>
    </source>
</evidence>
<dbReference type="InterPro" id="IPR004358">
    <property type="entry name" value="Sig_transdc_His_kin-like_C"/>
</dbReference>
<evidence type="ECO:0000259" key="9">
    <source>
        <dbReference type="PROSITE" id="PS50110"/>
    </source>
</evidence>
<evidence type="ECO:0000256" key="1">
    <source>
        <dbReference type="ARBA" id="ARBA00000085"/>
    </source>
</evidence>
<feature type="domain" description="Protein kinase" evidence="7">
    <location>
        <begin position="63"/>
        <end position="334"/>
    </location>
</feature>
<dbReference type="Pfam" id="PF13424">
    <property type="entry name" value="TPR_12"/>
    <property type="match status" value="1"/>
</dbReference>
<dbReference type="EMBL" id="CP036262">
    <property type="protein sequence ID" value="QDS93812.1"/>
    <property type="molecule type" value="Genomic_DNA"/>
</dbReference>
<dbReference type="PROSITE" id="PS50011">
    <property type="entry name" value="PROTEIN_KINASE_DOM"/>
    <property type="match status" value="1"/>
</dbReference>
<evidence type="ECO:0000259" key="7">
    <source>
        <dbReference type="PROSITE" id="PS50011"/>
    </source>
</evidence>
<dbReference type="EC" id="2.7.13.3" evidence="2"/>
<dbReference type="Gene3D" id="1.10.510.10">
    <property type="entry name" value="Transferase(Phosphotransferase) domain 1"/>
    <property type="match status" value="1"/>
</dbReference>
<feature type="compositionally biased region" description="Low complexity" evidence="6">
    <location>
        <begin position="60"/>
        <end position="83"/>
    </location>
</feature>
<dbReference type="CDD" id="cd16922">
    <property type="entry name" value="HATPase_EvgS-ArcB-TorS-like"/>
    <property type="match status" value="1"/>
</dbReference>
<dbReference type="InterPro" id="IPR011990">
    <property type="entry name" value="TPR-like_helical_dom_sf"/>
</dbReference>
<evidence type="ECO:0000259" key="8">
    <source>
        <dbReference type="PROSITE" id="PS50109"/>
    </source>
</evidence>
<sequence>MKFCNSFVRVAALLRLNNDIEMTTAFVNLTEFHDYVSRDESKAGRAPVSIDAGLDHAGPSQSNSGQSNSGQSNSGQSNSGQSNSDHESFGPIKSLLVESRSSGVHYWAEWLESRDVSADTFRHIRNEWRHNAEQQPQGSLKQRRFWDNDGRVSRILDAPSGESLNSRMFKTCFQLDHALQIAISLSRCLESWHQRSRIHGWLSSGTVFFDTDFNIEIRERPISGGDLKFSHDVSLDELGFVSPEASGLISRPLTAASDFYSLGALLYGMVAGRPFIEAENASDYFEKQLCIEPARLRELGIRVPAALDDLVARLLRRDPRNRYESGAALTHDLEQILLFHRDPTVFGSFAIGTQDVRQELAETPLIGFDAELEQVRTGLETAQNGEGIVTVITGVDVNQRRLFLDEVSLDAKAGGFNVFRGSVSKTSTLKPLQSLEPVLEKITSLCLNDPELAKKVSAKTQLHAPILSEWLPELSAFWPEAEWTIGIEAHGSQRAANALTALLEVIAGATGGIALLFDELDSSDDFTRTVIRAVMDFAAEEQHNPFYCAVTADVTYTLRPYSETNCIQLAPLSEAEVEKCLQSSAGKMDPTITQSITRVADGDPAMAIAVLNRLIRQKVVTSSNSGWIAQTPLHEALRSDDSLAELLHEQVVGLTPDHRRLLAIAAVLGEQFNVELLAAISEQSLADTINMTNDALNRRLLWRDPRPGWFCFAANQIHHQMQHYLRDDEQQYIHLGAVRFLLKHDPTNYFDLAHHYDAAGKGLKAFETAMQAANIARQRYSLSVAYDQFRIALKWVERYAPLAEFIVCERLGHVCLLAGKYEEASEYLFKALEIAHDRHDQARVQQKIGEVAFKRGRFADAATHYELALTAIGVQVPKTFAAMLGSLVVQTVVQTCHSLLPAHWVVRNKELSEVDQLRLQLLSRLSHVYWFSRHKLWTLSNHLRSMNDAERFPPSLTLALVYSEHGPAMSLVRWFTRANHYLDRSLEIRTEKEDMWGQGQSLDYKGVVKLAEGDYEATITDSSRAVELLRQTGDVWEMNMAKYQKANALYRTGRLDEAVTTAIQVYESARNVGDRQSTGIILDVWARALPETLPLERITEEAARYRPDAQSHAQTQLGFARVLLHHNRIDDAIKTLRNAIDYCNNAGSLNTYIFPCFVWLGTAYRLRLEATNRRDGRRYKKNFKAANKAIRKAVAMARKFPGDLPHALRELGILNAIQGKTRAAHACFAKSQKVASRMGMPCEELETLEAFDELYHFGDSSKNGFPETLAGRLEHLRSLYSSSTEPSPQTATQTANLSLADRFSNVLKSGRRIAQALSADLVYAEARDAARRLLRGQHVDIVKIQVSGDQITTEILSEDIDDSGAQARVTKYNHLIEQALATHQAVCTAPDPSPLHETTGSAIAAPIAFHGDPVAIILVTHYDLKDLYGCDEQRIADFVTTIAGAALENADGFLRLKQINDTLEQRVLERTQAAEDRARQLTVSNEQLLATEDNLKRAIVQANTANEAKSRFLATISHEIRTPLNGILGMTCLASKATEDSRLIGYLNSVELSGQSLLTLINDLLDFSKLEAGKMELEQIPTDLSQVAGEVCRLLAASAWQKNLELVCDLDPFLPRTVIGDPSRIRQILMNLVGNAIKFTETGHICLAIRTVEESSRSSTIQFTVQDSGIGIAHEHIDKVFESFSQSDSSMTRRYGGTGLGLAICRELAEGMEGTIDVESEFGNGSTFTVTLVMPTVNQDRLVEPIAIFPPPQIMIIDPLPASQHAIANALKPVQAKTMACSPNPADTSPSTIDTMLESELDLIICSGEIPDQVWNHCSTTKTPTLWIRSGTSTASVPAVPWLTEIRSPAMCPEILAAAAEMLQYPRRQVSDDDAPVPAIAPKNETIIERSPEPTETFNEPVSTDPPSRTRSPRILVAEDGVINREVISGILEMQAYVAVLAKDGVEAVEIADQEEFDICLMDVDMPRMDGIEATRMIRMRDIPTGARRFPIVAMTAHSDDQIWASCKEAGMDAYISKPIQPEKLFETIQALCNETAPPITTPV</sequence>
<dbReference type="SMART" id="SM00387">
    <property type="entry name" value="HATPase_c"/>
    <property type="match status" value="1"/>
</dbReference>
<keyword evidence="3 5" id="KW-0597">Phosphoprotein</keyword>
<dbReference type="Pfam" id="PF00512">
    <property type="entry name" value="HisKA"/>
    <property type="match status" value="1"/>
</dbReference>
<dbReference type="Gene3D" id="1.25.40.10">
    <property type="entry name" value="Tetratricopeptide repeat domain"/>
    <property type="match status" value="3"/>
</dbReference>
<dbReference type="InterPro" id="IPR011006">
    <property type="entry name" value="CheY-like_superfamily"/>
</dbReference>
<dbReference type="InterPro" id="IPR000719">
    <property type="entry name" value="Prot_kinase_dom"/>
</dbReference>
<evidence type="ECO:0000256" key="4">
    <source>
        <dbReference type="ARBA" id="ARBA00023012"/>
    </source>
</evidence>
<dbReference type="InterPro" id="IPR003661">
    <property type="entry name" value="HisK_dim/P_dom"/>
</dbReference>
<feature type="region of interest" description="Disordered" evidence="6">
    <location>
        <begin position="1890"/>
        <end position="1912"/>
    </location>
</feature>
<dbReference type="PANTHER" id="PTHR45339">
    <property type="entry name" value="HYBRID SIGNAL TRANSDUCTION HISTIDINE KINASE J"/>
    <property type="match status" value="1"/>
</dbReference>
<feature type="compositionally biased region" description="Polar residues" evidence="6">
    <location>
        <begin position="1894"/>
        <end position="1910"/>
    </location>
</feature>
<comment type="catalytic activity">
    <reaction evidence="1">
        <text>ATP + protein L-histidine = ADP + protein N-phospho-L-histidine.</text>
        <dbReference type="EC" id="2.7.13.3"/>
    </reaction>
</comment>
<dbReference type="SMART" id="SM00388">
    <property type="entry name" value="HisKA"/>
    <property type="match status" value="1"/>
</dbReference>
<dbReference type="SUPFAM" id="SSF47384">
    <property type="entry name" value="Homodimeric domain of signal transducing histidine kinase"/>
    <property type="match status" value="1"/>
</dbReference>
<dbReference type="InterPro" id="IPR019734">
    <property type="entry name" value="TPR_rpt"/>
</dbReference>
<evidence type="ECO:0000256" key="5">
    <source>
        <dbReference type="PROSITE-ProRule" id="PRU00169"/>
    </source>
</evidence>
<dbReference type="InterPro" id="IPR003594">
    <property type="entry name" value="HATPase_dom"/>
</dbReference>
<dbReference type="InterPro" id="IPR005467">
    <property type="entry name" value="His_kinase_dom"/>
</dbReference>
<gene>
    <name evidence="10" type="primary">barA_4</name>
    <name evidence="10" type="ORF">FF011L_25850</name>
</gene>
<evidence type="ECO:0000256" key="3">
    <source>
        <dbReference type="ARBA" id="ARBA00022553"/>
    </source>
</evidence>
<dbReference type="Gene3D" id="3.40.50.2300">
    <property type="match status" value="1"/>
</dbReference>
<dbReference type="Pfam" id="PF02518">
    <property type="entry name" value="HATPase_c"/>
    <property type="match status" value="1"/>
</dbReference>
<feature type="domain" description="Response regulatory" evidence="9">
    <location>
        <begin position="1914"/>
        <end position="2033"/>
    </location>
</feature>
<dbReference type="InterPro" id="IPR001789">
    <property type="entry name" value="Sig_transdc_resp-reg_receiver"/>
</dbReference>
<dbReference type="SUPFAM" id="SSF55874">
    <property type="entry name" value="ATPase domain of HSP90 chaperone/DNA topoisomerase II/histidine kinase"/>
    <property type="match status" value="1"/>
</dbReference>
<dbReference type="CDD" id="cd17546">
    <property type="entry name" value="REC_hyHK_CKI1_RcsC-like"/>
    <property type="match status" value="1"/>
</dbReference>
<dbReference type="SMART" id="SM00028">
    <property type="entry name" value="TPR"/>
    <property type="match status" value="6"/>
</dbReference>
<protein>
    <recommendedName>
        <fullName evidence="2">histidine kinase</fullName>
        <ecNumber evidence="2">2.7.13.3</ecNumber>
    </recommendedName>
</protein>
<dbReference type="SMART" id="SM00220">
    <property type="entry name" value="S_TKc"/>
    <property type="match status" value="1"/>
</dbReference>
<dbReference type="FunFam" id="3.30.565.10:FF:000010">
    <property type="entry name" value="Sensor histidine kinase RcsC"/>
    <property type="match status" value="1"/>
</dbReference>
<dbReference type="Gene3D" id="3.30.565.10">
    <property type="entry name" value="Histidine kinase-like ATPase, C-terminal domain"/>
    <property type="match status" value="1"/>
</dbReference>
<keyword evidence="10" id="KW-0808">Transferase</keyword>
<dbReference type="GO" id="GO:0005524">
    <property type="term" value="F:ATP binding"/>
    <property type="evidence" value="ECO:0007669"/>
    <property type="project" value="InterPro"/>
</dbReference>
<keyword evidence="4" id="KW-0902">Two-component regulatory system</keyword>
<dbReference type="SUPFAM" id="SSF56112">
    <property type="entry name" value="Protein kinase-like (PK-like)"/>
    <property type="match status" value="1"/>
</dbReference>
<dbReference type="Pfam" id="PF00072">
    <property type="entry name" value="Response_reg"/>
    <property type="match status" value="1"/>
</dbReference>
<dbReference type="PROSITE" id="PS50109">
    <property type="entry name" value="HIS_KIN"/>
    <property type="match status" value="1"/>
</dbReference>
<evidence type="ECO:0000256" key="2">
    <source>
        <dbReference type="ARBA" id="ARBA00012438"/>
    </source>
</evidence>
<dbReference type="InterPro" id="IPR036097">
    <property type="entry name" value="HisK_dim/P_sf"/>
</dbReference>
<keyword evidence="10" id="KW-0418">Kinase</keyword>
<dbReference type="PROSITE" id="PS50110">
    <property type="entry name" value="RESPONSE_REGULATORY"/>
    <property type="match status" value="1"/>
</dbReference>
<dbReference type="SUPFAM" id="SSF52172">
    <property type="entry name" value="CheY-like"/>
    <property type="match status" value="1"/>
</dbReference>
<dbReference type="SMART" id="SM00448">
    <property type="entry name" value="REC"/>
    <property type="match status" value="1"/>
</dbReference>
<proteinExistence type="predicted"/>
<dbReference type="KEGG" id="rml:FF011L_25850"/>
<reference evidence="10 11" key="1">
    <citation type="submission" date="2019-02" db="EMBL/GenBank/DDBJ databases">
        <title>Deep-cultivation of Planctomycetes and their phenomic and genomic characterization uncovers novel biology.</title>
        <authorList>
            <person name="Wiegand S."/>
            <person name="Jogler M."/>
            <person name="Boedeker C."/>
            <person name="Pinto D."/>
            <person name="Vollmers J."/>
            <person name="Rivas-Marin E."/>
            <person name="Kohn T."/>
            <person name="Peeters S.H."/>
            <person name="Heuer A."/>
            <person name="Rast P."/>
            <person name="Oberbeckmann S."/>
            <person name="Bunk B."/>
            <person name="Jeske O."/>
            <person name="Meyerdierks A."/>
            <person name="Storesund J.E."/>
            <person name="Kallscheuer N."/>
            <person name="Luecker S."/>
            <person name="Lage O.M."/>
            <person name="Pohl T."/>
            <person name="Merkel B.J."/>
            <person name="Hornburger P."/>
            <person name="Mueller R.-W."/>
            <person name="Bruemmer F."/>
            <person name="Labrenz M."/>
            <person name="Spormann A.M."/>
            <person name="Op den Camp H."/>
            <person name="Overmann J."/>
            <person name="Amann R."/>
            <person name="Jetten M.S.M."/>
            <person name="Mascher T."/>
            <person name="Medema M.H."/>
            <person name="Devos D.P."/>
            <person name="Kaster A.-K."/>
            <person name="Ovreas L."/>
            <person name="Rohde M."/>
            <person name="Galperin M.Y."/>
            <person name="Jogler C."/>
        </authorList>
    </citation>
    <scope>NUCLEOTIDE SEQUENCE [LARGE SCALE GENOMIC DNA]</scope>
    <source>
        <strain evidence="10 11">FF011L</strain>
    </source>
</reference>
<evidence type="ECO:0000313" key="10">
    <source>
        <dbReference type="EMBL" id="QDS93812.1"/>
    </source>
</evidence>
<name>A0A517MG02_9BACT</name>
<dbReference type="SUPFAM" id="SSF48452">
    <property type="entry name" value="TPR-like"/>
    <property type="match status" value="2"/>
</dbReference>
<dbReference type="InterPro" id="IPR011009">
    <property type="entry name" value="Kinase-like_dom_sf"/>
</dbReference>
<dbReference type="PANTHER" id="PTHR45339:SF1">
    <property type="entry name" value="HYBRID SIGNAL TRANSDUCTION HISTIDINE KINASE J"/>
    <property type="match status" value="1"/>
</dbReference>
<dbReference type="InterPro" id="IPR036890">
    <property type="entry name" value="HATPase_C_sf"/>
</dbReference>
<feature type="domain" description="Histidine kinase" evidence="8">
    <location>
        <begin position="1515"/>
        <end position="1736"/>
    </location>
</feature>
<dbReference type="PRINTS" id="PR00344">
    <property type="entry name" value="BCTRLSENSOR"/>
</dbReference>